<evidence type="ECO:0000256" key="1">
    <source>
        <dbReference type="ARBA" id="ARBA00004141"/>
    </source>
</evidence>
<evidence type="ECO:0000256" key="2">
    <source>
        <dbReference type="ARBA" id="ARBA00006840"/>
    </source>
</evidence>
<keyword evidence="9" id="KW-1185">Reference proteome</keyword>
<feature type="transmembrane region" description="Helical" evidence="7">
    <location>
        <begin position="83"/>
        <end position="104"/>
    </location>
</feature>
<dbReference type="OrthoDB" id="9993879at2759"/>
<comment type="caution">
    <text evidence="7">Lacks conserved residue(s) required for the propagation of feature annotation.</text>
</comment>
<proteinExistence type="inferred from homology"/>
<feature type="transmembrane region" description="Helical" evidence="7">
    <location>
        <begin position="51"/>
        <end position="76"/>
    </location>
</feature>
<evidence type="ECO:0000256" key="5">
    <source>
        <dbReference type="ARBA" id="ARBA00023136"/>
    </source>
</evidence>
<dbReference type="Ensembl" id="ENSGWIT00000009178.1">
    <property type="protein sequence ID" value="ENSGWIP00000008218.1"/>
    <property type="gene ID" value="ENSGWIG00000004846.1"/>
</dbReference>
<evidence type="ECO:0000256" key="7">
    <source>
        <dbReference type="RuleBase" id="RU361218"/>
    </source>
</evidence>
<comment type="subcellular location">
    <subcellularLocation>
        <location evidence="1 7">Membrane</location>
        <topology evidence="1 7">Multi-pass membrane protein</topology>
    </subcellularLocation>
</comment>
<dbReference type="RefSeq" id="XP_028313540.1">
    <property type="nucleotide sequence ID" value="XM_028457739.1"/>
</dbReference>
<dbReference type="PRINTS" id="PR00259">
    <property type="entry name" value="TMFOUR"/>
</dbReference>
<feature type="transmembrane region" description="Helical" evidence="7">
    <location>
        <begin position="203"/>
        <end position="230"/>
    </location>
</feature>
<feature type="disulfide bond" evidence="6">
    <location>
        <begin position="143"/>
        <end position="177"/>
    </location>
</feature>
<dbReference type="PIRSF" id="PIRSF002419">
    <property type="entry name" value="Tetraspanin"/>
    <property type="match status" value="1"/>
</dbReference>
<reference evidence="8" key="2">
    <citation type="submission" date="2025-08" db="UniProtKB">
        <authorList>
            <consortium name="Ensembl"/>
        </authorList>
    </citation>
    <scope>IDENTIFICATION</scope>
</reference>
<dbReference type="SUPFAM" id="SSF48652">
    <property type="entry name" value="Tetraspanin"/>
    <property type="match status" value="1"/>
</dbReference>
<keyword evidence="4 7" id="KW-1133">Transmembrane helix</keyword>
<dbReference type="Proteomes" id="UP000694680">
    <property type="component" value="Chromosome 9"/>
</dbReference>
<accession>A0A8C5DKF6</accession>
<evidence type="ECO:0000313" key="8">
    <source>
        <dbReference type="Ensembl" id="ENSGWIP00000008218.1"/>
    </source>
</evidence>
<dbReference type="Pfam" id="PF00335">
    <property type="entry name" value="Tetraspanin"/>
    <property type="match status" value="1"/>
</dbReference>
<evidence type="ECO:0000313" key="9">
    <source>
        <dbReference type="Proteomes" id="UP000694680"/>
    </source>
</evidence>
<dbReference type="InterPro" id="IPR008952">
    <property type="entry name" value="Tetraspanin_EC2_sf"/>
</dbReference>
<evidence type="ECO:0000256" key="6">
    <source>
        <dbReference type="PIRSR" id="PIRSR002419-1"/>
    </source>
</evidence>
<evidence type="ECO:0000256" key="3">
    <source>
        <dbReference type="ARBA" id="ARBA00022692"/>
    </source>
</evidence>
<dbReference type="PANTHER" id="PTHR19282:SF120">
    <property type="entry name" value="TETRASPANIN-36"/>
    <property type="match status" value="1"/>
</dbReference>
<dbReference type="Gene3D" id="1.10.1450.10">
    <property type="entry name" value="Tetraspanin"/>
    <property type="match status" value="1"/>
</dbReference>
<dbReference type="CTD" id="437021"/>
<organism evidence="8 9">
    <name type="scientific">Gouania willdenowi</name>
    <name type="common">Blunt-snouted clingfish</name>
    <name type="synonym">Lepadogaster willdenowi</name>
    <dbReference type="NCBI Taxonomy" id="441366"/>
    <lineage>
        <taxon>Eukaryota</taxon>
        <taxon>Metazoa</taxon>
        <taxon>Chordata</taxon>
        <taxon>Craniata</taxon>
        <taxon>Vertebrata</taxon>
        <taxon>Euteleostomi</taxon>
        <taxon>Actinopterygii</taxon>
        <taxon>Neopterygii</taxon>
        <taxon>Teleostei</taxon>
        <taxon>Neoteleostei</taxon>
        <taxon>Acanthomorphata</taxon>
        <taxon>Ovalentaria</taxon>
        <taxon>Blenniimorphae</taxon>
        <taxon>Blenniiformes</taxon>
        <taxon>Gobiesocoidei</taxon>
        <taxon>Gobiesocidae</taxon>
        <taxon>Gobiesocinae</taxon>
        <taxon>Gouania</taxon>
    </lineage>
</organism>
<keyword evidence="3 7" id="KW-0812">Transmembrane</keyword>
<dbReference type="AlphaFoldDB" id="A0A8C5DKF6"/>
<dbReference type="InterPro" id="IPR000301">
    <property type="entry name" value="Tetraspanin_animals"/>
</dbReference>
<keyword evidence="5 7" id="KW-0472">Membrane</keyword>
<dbReference type="InterPro" id="IPR018499">
    <property type="entry name" value="Tetraspanin/Peripherin"/>
</dbReference>
<sequence length="244" mass="27143">MDCGIFMSKFILLAISLVFWAAGAALAYVGSYLIKSYDGFEHFIQDRHALIPAAIIIGASVLLFIIGLVGCCATFLESKVCLGCFFIIIMVVFAAEVVALVYHFTYKDQITKDLGSNMTMTFNKYGEPTETEIVDVLQKTFKCCGVYNYTSWTNTTWFHTHNSSVPTSCCKNSSSTCTGRLDQPDLIYLRGCEPTIKDLLDNVLFYAMVVVLVFAVIKFFGLLSVCVVMCKNNSHRSGYQPLYA</sequence>
<comment type="similarity">
    <text evidence="2 7">Belongs to the tetraspanin (TM4SF) family.</text>
</comment>
<dbReference type="GeneID" id="114469861"/>
<evidence type="ECO:0000256" key="4">
    <source>
        <dbReference type="ARBA" id="ARBA00022989"/>
    </source>
</evidence>
<dbReference type="PANTHER" id="PTHR19282">
    <property type="entry name" value="TETRASPANIN"/>
    <property type="match status" value="1"/>
</dbReference>
<protein>
    <recommendedName>
        <fullName evidence="7">Tetraspanin</fullName>
    </recommendedName>
</protein>
<name>A0A8C5DKF6_GOUWI</name>
<gene>
    <name evidence="8" type="primary">tspan36</name>
</gene>
<reference evidence="8" key="3">
    <citation type="submission" date="2025-09" db="UniProtKB">
        <authorList>
            <consortium name="Ensembl"/>
        </authorList>
    </citation>
    <scope>IDENTIFICATION</scope>
</reference>
<dbReference type="GO" id="GO:0005886">
    <property type="term" value="C:plasma membrane"/>
    <property type="evidence" value="ECO:0007669"/>
    <property type="project" value="TreeGrafter"/>
</dbReference>
<reference evidence="8" key="1">
    <citation type="submission" date="2020-06" db="EMBL/GenBank/DDBJ databases">
        <authorList>
            <consortium name="Wellcome Sanger Institute Data Sharing"/>
        </authorList>
    </citation>
    <scope>NUCLEOTIDE SEQUENCE [LARGE SCALE GENOMIC DNA]</scope>
</reference>
<keyword evidence="6" id="KW-1015">Disulfide bond</keyword>